<sequence>MRSSIALPCCCTLLLFFAVSQGEDIPSHAPKLKREVRPFEFPRVGRSKNFPVTWGLQEDSNEEYKREGGLIPFPRIGRSGPKRNGGNGNGGLWFGPRLGKIQKRFPTNYENIPDYTSDEENEESFLLKKLKAGEDYLTFQSDSKIEP</sequence>
<dbReference type="GeneID" id="106661039"/>
<feature type="signal peptide" evidence="2">
    <location>
        <begin position="1"/>
        <end position="22"/>
    </location>
</feature>
<dbReference type="AlphaFoldDB" id="A0A8I6R748"/>
<organism evidence="3 4">
    <name type="scientific">Cimex lectularius</name>
    <name type="common">Bed bug</name>
    <name type="synonym">Acanthia lectularia</name>
    <dbReference type="NCBI Taxonomy" id="79782"/>
    <lineage>
        <taxon>Eukaryota</taxon>
        <taxon>Metazoa</taxon>
        <taxon>Ecdysozoa</taxon>
        <taxon>Arthropoda</taxon>
        <taxon>Hexapoda</taxon>
        <taxon>Insecta</taxon>
        <taxon>Pterygota</taxon>
        <taxon>Neoptera</taxon>
        <taxon>Paraneoptera</taxon>
        <taxon>Hemiptera</taxon>
        <taxon>Heteroptera</taxon>
        <taxon>Panheteroptera</taxon>
        <taxon>Cimicomorpha</taxon>
        <taxon>Cimicidae</taxon>
        <taxon>Cimex</taxon>
    </lineage>
</organism>
<evidence type="ECO:0000313" key="4">
    <source>
        <dbReference type="Proteomes" id="UP000494040"/>
    </source>
</evidence>
<proteinExistence type="predicted"/>
<feature type="region of interest" description="Disordered" evidence="1">
    <location>
        <begin position="70"/>
        <end position="91"/>
    </location>
</feature>
<dbReference type="OMA" id="MNIKSEA"/>
<name>A0A8I6R748_CIMLE</name>
<dbReference type="CTD" id="43541"/>
<evidence type="ECO:0000313" key="3">
    <source>
        <dbReference type="EnsemblMetazoa" id="XP_014239626.1"/>
    </source>
</evidence>
<dbReference type="RefSeq" id="XP_014239626.1">
    <property type="nucleotide sequence ID" value="XM_014384140.2"/>
</dbReference>
<dbReference type="KEGG" id="clec:106661039"/>
<reference evidence="3" key="1">
    <citation type="submission" date="2022-01" db="UniProtKB">
        <authorList>
            <consortium name="EnsemblMetazoa"/>
        </authorList>
    </citation>
    <scope>IDENTIFICATION</scope>
</reference>
<dbReference type="EnsemblMetazoa" id="XM_014384140.2">
    <property type="protein sequence ID" value="XP_014239626.1"/>
    <property type="gene ID" value="LOC106661039"/>
</dbReference>
<keyword evidence="2" id="KW-0732">Signal</keyword>
<evidence type="ECO:0000256" key="2">
    <source>
        <dbReference type="SAM" id="SignalP"/>
    </source>
</evidence>
<accession>A0A8I6R748</accession>
<feature type="chain" id="PRO_5035298094" evidence="2">
    <location>
        <begin position="23"/>
        <end position="147"/>
    </location>
</feature>
<protein>
    <submittedName>
        <fullName evidence="3">Uncharacterized protein</fullName>
    </submittedName>
</protein>
<dbReference type="Proteomes" id="UP000494040">
    <property type="component" value="Unassembled WGS sequence"/>
</dbReference>
<dbReference type="OrthoDB" id="6430009at2759"/>
<evidence type="ECO:0000256" key="1">
    <source>
        <dbReference type="SAM" id="MobiDB-lite"/>
    </source>
</evidence>
<keyword evidence="4" id="KW-1185">Reference proteome</keyword>